<organism evidence="6 7">
    <name type="scientific">Roseovarius pacificus</name>
    <dbReference type="NCBI Taxonomy" id="337701"/>
    <lineage>
        <taxon>Bacteria</taxon>
        <taxon>Pseudomonadati</taxon>
        <taxon>Pseudomonadota</taxon>
        <taxon>Alphaproteobacteria</taxon>
        <taxon>Rhodobacterales</taxon>
        <taxon>Roseobacteraceae</taxon>
        <taxon>Roseovarius</taxon>
    </lineage>
</organism>
<name>A0A1M6WI37_9RHOB</name>
<dbReference type="Gene3D" id="2.40.160.50">
    <property type="entry name" value="membrane protein fhac: a member of the omp85/tpsb transporter family"/>
    <property type="match status" value="1"/>
</dbReference>
<evidence type="ECO:0000313" key="7">
    <source>
        <dbReference type="Proteomes" id="UP000183974"/>
    </source>
</evidence>
<gene>
    <name evidence="6" type="ORF">SAMN05444398_10120</name>
</gene>
<dbReference type="InterPro" id="IPR039910">
    <property type="entry name" value="D15-like"/>
</dbReference>
<reference evidence="6 7" key="1">
    <citation type="submission" date="2016-11" db="EMBL/GenBank/DDBJ databases">
        <authorList>
            <person name="Jaros S."/>
            <person name="Januszkiewicz K."/>
            <person name="Wedrychowicz H."/>
        </authorList>
    </citation>
    <scope>NUCLEOTIDE SEQUENCE [LARGE SCALE GENOMIC DNA]</scope>
    <source>
        <strain evidence="6 7">DSM 29589</strain>
    </source>
</reference>
<dbReference type="STRING" id="337701.SAMN05444398_10120"/>
<dbReference type="GO" id="GO:0019867">
    <property type="term" value="C:outer membrane"/>
    <property type="evidence" value="ECO:0007669"/>
    <property type="project" value="InterPro"/>
</dbReference>
<sequence>MGSKVKIGQFFSAVLLGAGIGAGTACATEWGLVAPGAPKDLADQLRAVSTVGDTAEREETTPQDLLAAARADYARMVSVLYESGYYSGTVNIAVDGREAAEIPPLAAPSRIDNIAILVLPGPRFAFSTARIAPIVPSTELPEGFAPGEPARSGLISEAARAGIDGWREFGHAKADIRDQQITANHPRRTLSADVRLDPGPRLRFGDLIIMNRGAVRPERIRAIAGLPTGQTFSPDALAEAERRLRRTGAFSSVRLAESETISPGQRLDIEAGLVDAKPRRIGIGAELSSLEGFGLSAFWMHRNLLGGAERLRIEGAVEGIGGDTGGLDYHLSGRFDRPATFTPETGLYLETTLAEEDEPDYRERSLQVGGGLTHIFSDKLTGEAGLAYRYSEIDDDLGTRTLEHLLMPLSLTYDTRNDQLDATKGHYVDLNVTPFVGLNDDSGGTWVMGDARGYWGFGADDRFVFAARAQIGSVSGASLSELPPGMLFYSGGAGTVRGQPYQDLAIDLGGGRRIGGRSFMAFSGEIRAPLKGNFSAVAFYDIGFVGRDSWSTDDGDWHSGVGLGLRYATGIGPIRVDLATPVDGGKSGNVELYIGIGQAF</sequence>
<dbReference type="Gene3D" id="3.10.20.310">
    <property type="entry name" value="membrane protein fhac"/>
    <property type="match status" value="1"/>
</dbReference>
<feature type="domain" description="Bacterial surface antigen (D15)" evidence="5">
    <location>
        <begin position="303"/>
        <end position="600"/>
    </location>
</feature>
<keyword evidence="7" id="KW-1185">Reference proteome</keyword>
<keyword evidence="2" id="KW-1134">Transmembrane beta strand</keyword>
<evidence type="ECO:0000259" key="5">
    <source>
        <dbReference type="Pfam" id="PF01103"/>
    </source>
</evidence>
<keyword evidence="2" id="KW-0812">Transmembrane</keyword>
<proteinExistence type="predicted"/>
<dbReference type="Proteomes" id="UP000183974">
    <property type="component" value="Unassembled WGS sequence"/>
</dbReference>
<evidence type="ECO:0000256" key="1">
    <source>
        <dbReference type="ARBA" id="ARBA00004370"/>
    </source>
</evidence>
<feature type="chain" id="PRO_5012477865" evidence="4">
    <location>
        <begin position="28"/>
        <end position="600"/>
    </location>
</feature>
<dbReference type="PANTHER" id="PTHR12815">
    <property type="entry name" value="SORTING AND ASSEMBLY MACHINERY SAMM50 PROTEIN FAMILY MEMBER"/>
    <property type="match status" value="1"/>
</dbReference>
<keyword evidence="3" id="KW-0472">Membrane</keyword>
<dbReference type="InterPro" id="IPR000184">
    <property type="entry name" value="Bac_surfAg_D15"/>
</dbReference>
<evidence type="ECO:0000256" key="2">
    <source>
        <dbReference type="ARBA" id="ARBA00022452"/>
    </source>
</evidence>
<dbReference type="PROSITE" id="PS51257">
    <property type="entry name" value="PROKAR_LIPOPROTEIN"/>
    <property type="match status" value="1"/>
</dbReference>
<evidence type="ECO:0000256" key="4">
    <source>
        <dbReference type="SAM" id="SignalP"/>
    </source>
</evidence>
<evidence type="ECO:0000313" key="6">
    <source>
        <dbReference type="EMBL" id="SHK93410.1"/>
    </source>
</evidence>
<comment type="subcellular location">
    <subcellularLocation>
        <location evidence="1">Membrane</location>
    </subcellularLocation>
</comment>
<dbReference type="RefSeq" id="WP_229709468.1">
    <property type="nucleotide sequence ID" value="NZ_BMLR01000001.1"/>
</dbReference>
<evidence type="ECO:0000256" key="3">
    <source>
        <dbReference type="ARBA" id="ARBA00023136"/>
    </source>
</evidence>
<dbReference type="AlphaFoldDB" id="A0A1M6WI37"/>
<dbReference type="Pfam" id="PF01103">
    <property type="entry name" value="Omp85"/>
    <property type="match status" value="1"/>
</dbReference>
<feature type="signal peptide" evidence="4">
    <location>
        <begin position="1"/>
        <end position="27"/>
    </location>
</feature>
<protein>
    <submittedName>
        <fullName evidence="6">Autotransporter secretion outer membrane protein TamA</fullName>
    </submittedName>
</protein>
<dbReference type="EMBL" id="FRBR01000001">
    <property type="protein sequence ID" value="SHK93410.1"/>
    <property type="molecule type" value="Genomic_DNA"/>
</dbReference>
<keyword evidence="4" id="KW-0732">Signal</keyword>
<accession>A0A1M6WI37</accession>
<dbReference type="PANTHER" id="PTHR12815:SF42">
    <property type="entry name" value="BACTERIAL SURFACE ANTIGEN (D15) DOMAIN-CONTAINING PROTEIN"/>
    <property type="match status" value="1"/>
</dbReference>